<dbReference type="Gene3D" id="1.20.1440.20">
    <property type="entry name" value="LemA-like domain"/>
    <property type="match status" value="1"/>
</dbReference>
<evidence type="ECO:0008006" key="5">
    <source>
        <dbReference type="Google" id="ProtNLM"/>
    </source>
</evidence>
<feature type="compositionally biased region" description="Pro residues" evidence="1">
    <location>
        <begin position="212"/>
        <end position="222"/>
    </location>
</feature>
<reference evidence="3 4" key="1">
    <citation type="submission" date="2023-07" db="EMBL/GenBank/DDBJ databases">
        <title>Sequencing the genomes of 1000 actinobacteria strains.</title>
        <authorList>
            <person name="Klenk H.-P."/>
        </authorList>
    </citation>
    <scope>NUCLEOTIDE SEQUENCE [LARGE SCALE GENOMIC DNA]</scope>
    <source>
        <strain evidence="3 4">GD13</strain>
    </source>
</reference>
<name>A0ABT9NQV4_9ACTN</name>
<evidence type="ECO:0000313" key="3">
    <source>
        <dbReference type="EMBL" id="MDP9822805.1"/>
    </source>
</evidence>
<organism evidence="3 4">
    <name type="scientific">Nocardioides massiliensis</name>
    <dbReference type="NCBI Taxonomy" id="1325935"/>
    <lineage>
        <taxon>Bacteria</taxon>
        <taxon>Bacillati</taxon>
        <taxon>Actinomycetota</taxon>
        <taxon>Actinomycetes</taxon>
        <taxon>Propionibacteriales</taxon>
        <taxon>Nocardioidaceae</taxon>
        <taxon>Nocardioides</taxon>
    </lineage>
</organism>
<evidence type="ECO:0000256" key="1">
    <source>
        <dbReference type="SAM" id="MobiDB-lite"/>
    </source>
</evidence>
<feature type="transmembrane region" description="Helical" evidence="2">
    <location>
        <begin position="6"/>
        <end position="27"/>
    </location>
</feature>
<accession>A0ABT9NQV4</accession>
<keyword evidence="2" id="KW-0472">Membrane</keyword>
<dbReference type="Proteomes" id="UP001240447">
    <property type="component" value="Unassembled WGS sequence"/>
</dbReference>
<keyword evidence="4" id="KW-1185">Reference proteome</keyword>
<sequence length="222" mass="24318">MSPSMWAVVVALVVLVLLLGWWLSWTARRLDRLHHRLDLAHSSLVGQLQLRAALALELGTAGLLDPASSLLLIDAAAAARGDLERPDSEAQSHLSQTLRLVLPEDEETRDALRTLYADPPARELLDQLAAASRKVELARRFHNDQVRATRDLRSRRRTQWFRLAAKAPEPRPIDFDDQPPAVFSVETAASLGTGGPTVDPVTPDPQANAPHSPDPPSPEDPA</sequence>
<dbReference type="RefSeq" id="WP_181641536.1">
    <property type="nucleotide sequence ID" value="NZ_CCXJ01000078.1"/>
</dbReference>
<protein>
    <recommendedName>
        <fullName evidence="5">NUDIX hydrolase</fullName>
    </recommendedName>
</protein>
<feature type="region of interest" description="Disordered" evidence="1">
    <location>
        <begin position="169"/>
        <end position="222"/>
    </location>
</feature>
<dbReference type="InterPro" id="IPR023353">
    <property type="entry name" value="LemA-like_dom_sf"/>
</dbReference>
<keyword evidence="2" id="KW-0812">Transmembrane</keyword>
<gene>
    <name evidence="3" type="ORF">J2S59_002614</name>
</gene>
<proteinExistence type="predicted"/>
<evidence type="ECO:0000313" key="4">
    <source>
        <dbReference type="Proteomes" id="UP001240447"/>
    </source>
</evidence>
<dbReference type="EMBL" id="JAUSQM010000001">
    <property type="protein sequence ID" value="MDP9822805.1"/>
    <property type="molecule type" value="Genomic_DNA"/>
</dbReference>
<comment type="caution">
    <text evidence="3">The sequence shown here is derived from an EMBL/GenBank/DDBJ whole genome shotgun (WGS) entry which is preliminary data.</text>
</comment>
<evidence type="ECO:0000256" key="2">
    <source>
        <dbReference type="SAM" id="Phobius"/>
    </source>
</evidence>
<keyword evidence="2" id="KW-1133">Transmembrane helix</keyword>